<evidence type="ECO:0000256" key="2">
    <source>
        <dbReference type="RuleBase" id="RU368069"/>
    </source>
</evidence>
<feature type="compositionally biased region" description="Low complexity" evidence="3">
    <location>
        <begin position="886"/>
        <end position="895"/>
    </location>
</feature>
<feature type="compositionally biased region" description="Low complexity" evidence="3">
    <location>
        <begin position="139"/>
        <end position="154"/>
    </location>
</feature>
<gene>
    <name evidence="5" type="ORF">VP01_2454g2</name>
</gene>
<dbReference type="Pfam" id="PF03666">
    <property type="entry name" value="NPR3"/>
    <property type="match status" value="1"/>
</dbReference>
<dbReference type="GO" id="GO:0010508">
    <property type="term" value="P:positive regulation of autophagy"/>
    <property type="evidence" value="ECO:0007669"/>
    <property type="project" value="TreeGrafter"/>
</dbReference>
<comment type="caution">
    <text evidence="5">The sequence shown here is derived from an EMBL/GenBank/DDBJ whole genome shotgun (WGS) entry which is preliminary data.</text>
</comment>
<evidence type="ECO:0000256" key="1">
    <source>
        <dbReference type="ARBA" id="ARBA00010546"/>
    </source>
</evidence>
<evidence type="ECO:0000313" key="5">
    <source>
        <dbReference type="EMBL" id="KNZ56250.1"/>
    </source>
</evidence>
<dbReference type="GO" id="GO:0051321">
    <property type="term" value="P:meiotic cell cycle"/>
    <property type="evidence" value="ECO:0007669"/>
    <property type="project" value="UniProtKB-UniRule"/>
</dbReference>
<feature type="compositionally biased region" description="Low complexity" evidence="3">
    <location>
        <begin position="334"/>
        <end position="355"/>
    </location>
</feature>
<feature type="compositionally biased region" description="Basic and acidic residues" evidence="3">
    <location>
        <begin position="113"/>
        <end position="136"/>
    </location>
</feature>
<feature type="compositionally biased region" description="Low complexity" evidence="3">
    <location>
        <begin position="287"/>
        <end position="304"/>
    </location>
</feature>
<accession>A0A0L6V7Z1</accession>
<feature type="compositionally biased region" description="Polar residues" evidence="3">
    <location>
        <begin position="842"/>
        <end position="851"/>
    </location>
</feature>
<comment type="subcellular location">
    <subcellularLocation>
        <location evidence="2">Vacuole membrane</location>
        <topology evidence="2">Peripheral membrane protein</topology>
    </subcellularLocation>
</comment>
<keyword evidence="2" id="KW-0469">Meiosis</keyword>
<dbReference type="Pfam" id="PF24064">
    <property type="entry name" value="HTH_NPRL3"/>
    <property type="match status" value="1"/>
</dbReference>
<keyword evidence="6" id="KW-1185">Reference proteome</keyword>
<feature type="compositionally biased region" description="Polar residues" evidence="3">
    <location>
        <begin position="761"/>
        <end position="786"/>
    </location>
</feature>
<name>A0A0L6V7Z1_9BASI</name>
<evidence type="ECO:0000256" key="3">
    <source>
        <dbReference type="SAM" id="MobiDB-lite"/>
    </source>
</evidence>
<feature type="compositionally biased region" description="Basic and acidic residues" evidence="3">
    <location>
        <begin position="737"/>
        <end position="746"/>
    </location>
</feature>
<feature type="region of interest" description="Disordered" evidence="3">
    <location>
        <begin position="77"/>
        <end position="154"/>
    </location>
</feature>
<dbReference type="PANTHER" id="PTHR13153:SF5">
    <property type="entry name" value="GATOR COMPLEX PROTEIN NPRL3"/>
    <property type="match status" value="1"/>
</dbReference>
<comment type="function">
    <text evidence="2">Mediates inactivation of the TORC1 complex in response to amino acid starvation. Required for meiotic nuclear division.</text>
</comment>
<dbReference type="InterPro" id="IPR005365">
    <property type="entry name" value="Npr3"/>
</dbReference>
<proteinExistence type="inferred from homology"/>
<evidence type="ECO:0000313" key="6">
    <source>
        <dbReference type="Proteomes" id="UP000037035"/>
    </source>
</evidence>
<reference evidence="5 6" key="1">
    <citation type="submission" date="2015-08" db="EMBL/GenBank/DDBJ databases">
        <title>Next Generation Sequencing and Analysis of the Genome of Puccinia sorghi L Schw, the Causal Agent of Maize Common Rust.</title>
        <authorList>
            <person name="Rochi L."/>
            <person name="Burguener G."/>
            <person name="Darino M."/>
            <person name="Turjanski A."/>
            <person name="Kreff E."/>
            <person name="Dieguez M.J."/>
            <person name="Sacco F."/>
        </authorList>
    </citation>
    <scope>NUCLEOTIDE SEQUENCE [LARGE SCALE GENOMIC DNA]</scope>
    <source>
        <strain evidence="5 6">RO10H11247</strain>
    </source>
</reference>
<dbReference type="Proteomes" id="UP000037035">
    <property type="component" value="Unassembled WGS sequence"/>
</dbReference>
<dbReference type="EMBL" id="LAVV01007341">
    <property type="protein sequence ID" value="KNZ56250.1"/>
    <property type="molecule type" value="Genomic_DNA"/>
</dbReference>
<feature type="compositionally biased region" description="Polar residues" evidence="3">
    <location>
        <begin position="306"/>
        <end position="326"/>
    </location>
</feature>
<dbReference type="GO" id="GO:1990130">
    <property type="term" value="C:GATOR1 complex"/>
    <property type="evidence" value="ECO:0007669"/>
    <property type="project" value="TreeGrafter"/>
</dbReference>
<dbReference type="GO" id="GO:0034198">
    <property type="term" value="P:cellular response to amino acid starvation"/>
    <property type="evidence" value="ECO:0007669"/>
    <property type="project" value="TreeGrafter"/>
</dbReference>
<feature type="compositionally biased region" description="Polar residues" evidence="3">
    <location>
        <begin position="863"/>
        <end position="874"/>
    </location>
</feature>
<comment type="similarity">
    <text evidence="1 2">Belongs to the NPR3 family.</text>
</comment>
<dbReference type="STRING" id="27349.A0A0L6V7Z1"/>
<feature type="region of interest" description="Disordered" evidence="3">
    <location>
        <begin position="735"/>
        <end position="914"/>
    </location>
</feature>
<organism evidence="5 6">
    <name type="scientific">Puccinia sorghi</name>
    <dbReference type="NCBI Taxonomy" id="27349"/>
    <lineage>
        <taxon>Eukaryota</taxon>
        <taxon>Fungi</taxon>
        <taxon>Dikarya</taxon>
        <taxon>Basidiomycota</taxon>
        <taxon>Pucciniomycotina</taxon>
        <taxon>Pucciniomycetes</taxon>
        <taxon>Pucciniales</taxon>
        <taxon>Pucciniaceae</taxon>
        <taxon>Puccinia</taxon>
    </lineage>
</organism>
<dbReference type="GO" id="GO:0038202">
    <property type="term" value="P:TORC1 signaling"/>
    <property type="evidence" value="ECO:0007669"/>
    <property type="project" value="TreeGrafter"/>
</dbReference>
<dbReference type="OrthoDB" id="18648at2759"/>
<dbReference type="GO" id="GO:0005774">
    <property type="term" value="C:vacuolar membrane"/>
    <property type="evidence" value="ECO:0007669"/>
    <property type="project" value="UniProtKB-SubCell"/>
</dbReference>
<evidence type="ECO:0000259" key="4">
    <source>
        <dbReference type="Pfam" id="PF24064"/>
    </source>
</evidence>
<protein>
    <recommendedName>
        <fullName evidence="2">Nitrogen permease regulator 3</fullName>
    </recommendedName>
    <alternativeName>
        <fullName evidence="2">Required for meiotic nuclear division protein 11</fullName>
    </alternativeName>
</protein>
<feature type="compositionally biased region" description="Polar residues" evidence="3">
    <location>
        <begin position="80"/>
        <end position="110"/>
    </location>
</feature>
<sequence length="1005" mass="112670">MSSLLAVMLVTQADQSSPSLAFVWPTRPQPTLRLDRPVYKREQSSQIHPILYSGKHHHRDHHGNRFVRRFQESNHPYDLAQSSSDETSSFGPFNQSNKSKRIMTSSSSGLNLGRDKPTDFDQQDNHLFYESHHSDSIQRSSTTKSTKRSSMPTTYLGFQPDEWADMLTPRIHGSDQNLSFKTPQGMLTGRKLELVIDALAIIAHPVLVNQKPRPHSSNPERSTERGRTRTRSGEKASPPQNSPNKKSQSPFLKPVLPNQSSTCSRTSSSDPPIPAPKDPNSLLDLNPALPTSSSSPSKPTVPAPISQLTRMMTPSITPVDPSSSATPARLFLHPRSSPSTRSNSSSPSPVALPSRVNMRERYNPIQYSPMCGFIPTAPTLTVDEQANPPLQSAHLIPLQSFTLALIIDTPPASHLSQHLEVYYKDVVLKLTAALKHLERESSYLTREVHLMMHKVTERRASYSSCRSTSQQKQQQEIDYIMEFVQHNSNLARALTRIFEDLKALGSTSITLDGQLDLELLLHRELLDSNTVPENWLLANSVKTPTPETGDQDRFIHLESWKSLLLLEDPQVLIEQTAPGSLLRDFIAIIKPALTLSEYKFLLDTDSNTIAEMTDHLLYWRKAKLTDVITLRNSYQLTCPAHSETSPDTRIALAQLQQEFSATFPDLPHLVMILSLISQHSRQPFSSILPLLNPHLEKSESMAVLVWLLKRDLLLRERTHVRIKIDRQTKMKVALWEQEQKQQKGSDESMEEMTEEPHFHYSPNSPARNRVNQSSSTGVQVSASLPTDSRFVPPFSAANKKRSQMMVSDTTHHYHHDHDHDPAELEKSPQERDERASERSLMSVVQPSNVASRGSRVRPPVQAGSLTSIGSSSECSGEREYQRSRFRQQSVQSDFSGAGLSDAGHPQDGSDGTPLEGLILLSHKVDRLADSIIGNPAQASALEQKWLDEICADKADAHIRAFNSAFRFFNGRYALEEIVSRSGLSRKALNEVLNEFKPHLILLIHP</sequence>
<feature type="compositionally biased region" description="Polar residues" evidence="3">
    <location>
        <begin position="238"/>
        <end position="250"/>
    </location>
</feature>
<dbReference type="InterPro" id="IPR056603">
    <property type="entry name" value="HTH_NPRL3"/>
</dbReference>
<keyword evidence="2" id="KW-0732">Signal</keyword>
<feature type="compositionally biased region" description="Basic and acidic residues" evidence="3">
    <location>
        <begin position="809"/>
        <end position="837"/>
    </location>
</feature>
<feature type="region of interest" description="Disordered" evidence="3">
    <location>
        <begin position="210"/>
        <end position="356"/>
    </location>
</feature>
<feature type="compositionally biased region" description="Basic and acidic residues" evidence="3">
    <location>
        <begin position="221"/>
        <end position="234"/>
    </location>
</feature>
<feature type="domain" description="GATOR1 complex protein NPRL3 C-terminal HTH" evidence="4">
    <location>
        <begin position="939"/>
        <end position="1000"/>
    </location>
</feature>
<dbReference type="PANTHER" id="PTHR13153">
    <property type="entry name" value="CGTHBA PROTEIN -14 GENE PROTEIN"/>
    <property type="match status" value="1"/>
</dbReference>
<dbReference type="VEuPathDB" id="FungiDB:VP01_2454g2"/>
<dbReference type="AlphaFoldDB" id="A0A0L6V7Z1"/>
<dbReference type="GO" id="GO:1904262">
    <property type="term" value="P:negative regulation of TORC1 signaling"/>
    <property type="evidence" value="ECO:0007669"/>
    <property type="project" value="TreeGrafter"/>
</dbReference>
<feature type="compositionally biased region" description="Low complexity" evidence="3">
    <location>
        <begin position="260"/>
        <end position="269"/>
    </location>
</feature>